<evidence type="ECO:0000259" key="1">
    <source>
        <dbReference type="Pfam" id="PF13581"/>
    </source>
</evidence>
<dbReference type="InterPro" id="IPR003594">
    <property type="entry name" value="HATPase_dom"/>
</dbReference>
<dbReference type="Gene3D" id="3.30.565.10">
    <property type="entry name" value="Histidine kinase-like ATPase, C-terminal domain"/>
    <property type="match status" value="1"/>
</dbReference>
<organism evidence="2 3">
    <name type="scientific">Pectinatus brassicae</name>
    <dbReference type="NCBI Taxonomy" id="862415"/>
    <lineage>
        <taxon>Bacteria</taxon>
        <taxon>Bacillati</taxon>
        <taxon>Bacillota</taxon>
        <taxon>Negativicutes</taxon>
        <taxon>Selenomonadales</taxon>
        <taxon>Selenomonadaceae</taxon>
        <taxon>Pectinatus</taxon>
    </lineage>
</organism>
<keyword evidence="3" id="KW-1185">Reference proteome</keyword>
<dbReference type="Pfam" id="PF13581">
    <property type="entry name" value="HATPase_c_2"/>
    <property type="match status" value="1"/>
</dbReference>
<dbReference type="CDD" id="cd16936">
    <property type="entry name" value="HATPase_RsbW-like"/>
    <property type="match status" value="1"/>
</dbReference>
<dbReference type="SUPFAM" id="SSF55874">
    <property type="entry name" value="ATPase domain of HSP90 chaperone/DNA topoisomerase II/histidine kinase"/>
    <property type="match status" value="1"/>
</dbReference>
<name>A0A840UEZ4_9FIRM</name>
<accession>A0A840UEZ4</accession>
<dbReference type="EMBL" id="JACHFH010000015">
    <property type="protein sequence ID" value="MBB5336291.1"/>
    <property type="molecule type" value="Genomic_DNA"/>
</dbReference>
<dbReference type="Proteomes" id="UP000559117">
    <property type="component" value="Unassembled WGS sequence"/>
</dbReference>
<comment type="caution">
    <text evidence="2">The sequence shown here is derived from an EMBL/GenBank/DDBJ whole genome shotgun (WGS) entry which is preliminary data.</text>
</comment>
<dbReference type="InterPro" id="IPR036890">
    <property type="entry name" value="HATPase_C_sf"/>
</dbReference>
<evidence type="ECO:0000313" key="2">
    <source>
        <dbReference type="EMBL" id="MBB5336291.1"/>
    </source>
</evidence>
<gene>
    <name evidence="2" type="ORF">HNR32_001439</name>
</gene>
<reference evidence="2 3" key="1">
    <citation type="submission" date="2020-08" db="EMBL/GenBank/DDBJ databases">
        <title>Genomic Encyclopedia of Type Strains, Phase IV (KMG-IV): sequencing the most valuable type-strain genomes for metagenomic binning, comparative biology and taxonomic classification.</title>
        <authorList>
            <person name="Goeker M."/>
        </authorList>
    </citation>
    <scope>NUCLEOTIDE SEQUENCE [LARGE SCALE GENOMIC DNA]</scope>
    <source>
        <strain evidence="2 3">DSM 24661</strain>
    </source>
</reference>
<sequence length="128" mass="14596">MYLVQDFIEQQLQSYSCDEQLIMPINLAAEEIFVNIVQYGFSNTNDKNVIIINCFIENSSIFYLQFCDMGVPFNPLQKQIPLIDASIEERSIGGLGIYLAKKLMDGITYEFTNGKNKLTLKKSLVLPK</sequence>
<evidence type="ECO:0000313" key="3">
    <source>
        <dbReference type="Proteomes" id="UP000559117"/>
    </source>
</evidence>
<protein>
    <submittedName>
        <fullName evidence="2">Anti-sigma regulatory factor (Ser/Thr protein kinase)</fullName>
    </submittedName>
</protein>
<proteinExistence type="predicted"/>
<dbReference type="AlphaFoldDB" id="A0A840UEZ4"/>
<feature type="domain" description="Histidine kinase/HSP90-like ATPase" evidence="1">
    <location>
        <begin position="4"/>
        <end position="122"/>
    </location>
</feature>